<dbReference type="InterPro" id="IPR019787">
    <property type="entry name" value="Znf_PHD-finger"/>
</dbReference>
<keyword evidence="2" id="KW-0863">Zinc-finger</keyword>
<dbReference type="InterPro" id="IPR011011">
    <property type="entry name" value="Znf_FYVE_PHD"/>
</dbReference>
<dbReference type="Proteomes" id="UP000281553">
    <property type="component" value="Unassembled WGS sequence"/>
</dbReference>
<feature type="domain" description="Zinc finger PHD-type" evidence="4">
    <location>
        <begin position="64"/>
        <end position="108"/>
    </location>
</feature>
<name>A0A3P7NCD0_DIBLA</name>
<dbReference type="AlphaFoldDB" id="A0A3P7NCD0"/>
<dbReference type="Gene3D" id="3.30.40.10">
    <property type="entry name" value="Zinc/RING finger domain, C3HC4 (zinc finger)"/>
    <property type="match status" value="1"/>
</dbReference>
<evidence type="ECO:0000259" key="4">
    <source>
        <dbReference type="SMART" id="SM00249"/>
    </source>
</evidence>
<dbReference type="OrthoDB" id="6288059at2759"/>
<keyword evidence="1" id="KW-0479">Metal-binding</keyword>
<keyword evidence="3" id="KW-0862">Zinc</keyword>
<dbReference type="InterPro" id="IPR001965">
    <property type="entry name" value="Znf_PHD"/>
</dbReference>
<sequence length="110" mass="13153">MLFSKWFLLYFQEFLIQLEGGKDFDNLYDAVYSKMIEGELRRLHYLRRSNLTKSTDRDQASTHYCMCRRSGFSGFMLQCELCRDWFHPKCVGFPLKVIPLLFPGFYHISC</sequence>
<proteinExistence type="predicted"/>
<evidence type="ECO:0000256" key="3">
    <source>
        <dbReference type="ARBA" id="ARBA00022833"/>
    </source>
</evidence>
<dbReference type="SUPFAM" id="SSF57903">
    <property type="entry name" value="FYVE/PHD zinc finger"/>
    <property type="match status" value="1"/>
</dbReference>
<evidence type="ECO:0000256" key="2">
    <source>
        <dbReference type="ARBA" id="ARBA00022771"/>
    </source>
</evidence>
<dbReference type="Pfam" id="PF00628">
    <property type="entry name" value="PHD"/>
    <property type="match status" value="1"/>
</dbReference>
<accession>A0A3P7NCD0</accession>
<organism evidence="5 6">
    <name type="scientific">Dibothriocephalus latus</name>
    <name type="common">Fish tapeworm</name>
    <name type="synonym">Diphyllobothrium latum</name>
    <dbReference type="NCBI Taxonomy" id="60516"/>
    <lineage>
        <taxon>Eukaryota</taxon>
        <taxon>Metazoa</taxon>
        <taxon>Spiralia</taxon>
        <taxon>Lophotrochozoa</taxon>
        <taxon>Platyhelminthes</taxon>
        <taxon>Cestoda</taxon>
        <taxon>Eucestoda</taxon>
        <taxon>Diphyllobothriidea</taxon>
        <taxon>Diphyllobothriidae</taxon>
        <taxon>Dibothriocephalus</taxon>
    </lineage>
</organism>
<dbReference type="InterPro" id="IPR013083">
    <property type="entry name" value="Znf_RING/FYVE/PHD"/>
</dbReference>
<evidence type="ECO:0000256" key="1">
    <source>
        <dbReference type="ARBA" id="ARBA00022723"/>
    </source>
</evidence>
<dbReference type="SMART" id="SM00249">
    <property type="entry name" value="PHD"/>
    <property type="match status" value="1"/>
</dbReference>
<dbReference type="EMBL" id="UYRU01098265">
    <property type="protein sequence ID" value="VDN40314.1"/>
    <property type="molecule type" value="Genomic_DNA"/>
</dbReference>
<gene>
    <name evidence="5" type="ORF">DILT_LOCUS18206</name>
</gene>
<reference evidence="5 6" key="1">
    <citation type="submission" date="2018-11" db="EMBL/GenBank/DDBJ databases">
        <authorList>
            <consortium name="Pathogen Informatics"/>
        </authorList>
    </citation>
    <scope>NUCLEOTIDE SEQUENCE [LARGE SCALE GENOMIC DNA]</scope>
</reference>
<evidence type="ECO:0000313" key="6">
    <source>
        <dbReference type="Proteomes" id="UP000281553"/>
    </source>
</evidence>
<evidence type="ECO:0000313" key="5">
    <source>
        <dbReference type="EMBL" id="VDN40314.1"/>
    </source>
</evidence>
<protein>
    <recommendedName>
        <fullName evidence="4">Zinc finger PHD-type domain-containing protein</fullName>
    </recommendedName>
</protein>
<dbReference type="GO" id="GO:0008270">
    <property type="term" value="F:zinc ion binding"/>
    <property type="evidence" value="ECO:0007669"/>
    <property type="project" value="UniProtKB-KW"/>
</dbReference>
<keyword evidence="6" id="KW-1185">Reference proteome</keyword>